<comment type="caution">
    <text evidence="1">The sequence shown here is derived from an EMBL/GenBank/DDBJ whole genome shotgun (WGS) entry which is preliminary data.</text>
</comment>
<accession>A0ABM8UIU0</accession>
<reference evidence="1 2" key="1">
    <citation type="submission" date="2021-04" db="EMBL/GenBank/DDBJ databases">
        <authorList>
            <person name="Rodrigo-Torres L."/>
            <person name="Arahal R. D."/>
            <person name="Lucena T."/>
        </authorList>
    </citation>
    <scope>NUCLEOTIDE SEQUENCE [LARGE SCALE GENOMIC DNA]</scope>
    <source>
        <strain evidence="1 2">CECT 9623</strain>
    </source>
</reference>
<dbReference type="Pfam" id="PF24716">
    <property type="entry name" value="WapI"/>
    <property type="match status" value="1"/>
</dbReference>
<name>A0ABM8UIU0_9BACT</name>
<dbReference type="Proteomes" id="UP000679725">
    <property type="component" value="Unassembled WGS sequence"/>
</dbReference>
<gene>
    <name evidence="1" type="ORF">DYBT9623_00028</name>
</gene>
<evidence type="ECO:0000313" key="2">
    <source>
        <dbReference type="Proteomes" id="UP000679725"/>
    </source>
</evidence>
<sequence length="142" mass="15947">MMRLQSAEALLQVDILRRSYPNSLDYWDGNWLRSEITIKTSGLNCFYSTNLRADDFLKFSEGIKNLITSLIGEVEFQTMEEGLYLKGQLEATGNIKWDVLAKTEPGGISLSFIMLTDNASIDELLKDIQNTLSNYPVIGGIS</sequence>
<organism evidence="1 2">
    <name type="scientific">Dyadobacter linearis</name>
    <dbReference type="NCBI Taxonomy" id="2823330"/>
    <lineage>
        <taxon>Bacteria</taxon>
        <taxon>Pseudomonadati</taxon>
        <taxon>Bacteroidota</taxon>
        <taxon>Cytophagia</taxon>
        <taxon>Cytophagales</taxon>
        <taxon>Spirosomataceae</taxon>
        <taxon>Dyadobacter</taxon>
    </lineage>
</organism>
<dbReference type="EMBL" id="CAJRAU010000001">
    <property type="protein sequence ID" value="CAG5067308.1"/>
    <property type="molecule type" value="Genomic_DNA"/>
</dbReference>
<dbReference type="RefSeq" id="WP_215231495.1">
    <property type="nucleotide sequence ID" value="NZ_CAJRAU010000001.1"/>
</dbReference>
<keyword evidence="2" id="KW-1185">Reference proteome</keyword>
<dbReference type="InterPro" id="IPR056510">
    <property type="entry name" value="WapI"/>
</dbReference>
<proteinExistence type="predicted"/>
<protein>
    <submittedName>
        <fullName evidence="1">Uncharacterized protein</fullName>
    </submittedName>
</protein>
<evidence type="ECO:0000313" key="1">
    <source>
        <dbReference type="EMBL" id="CAG5067308.1"/>
    </source>
</evidence>